<gene>
    <name evidence="2" type="ORF">JEU22_14355</name>
</gene>
<proteinExistence type="predicted"/>
<organism evidence="2 3">
    <name type="scientific">Pseudomonas putida</name>
    <name type="common">Arthrobacter siderocapsulatus</name>
    <dbReference type="NCBI Taxonomy" id="303"/>
    <lineage>
        <taxon>Bacteria</taxon>
        <taxon>Pseudomonadati</taxon>
        <taxon>Pseudomonadota</taxon>
        <taxon>Gammaproteobacteria</taxon>
        <taxon>Pseudomonadales</taxon>
        <taxon>Pseudomonadaceae</taxon>
        <taxon>Pseudomonas</taxon>
    </lineage>
</organism>
<name>A0A8I1EH32_PSEPU</name>
<dbReference type="AlphaFoldDB" id="A0A8I1EH32"/>
<evidence type="ECO:0000313" key="3">
    <source>
        <dbReference type="Proteomes" id="UP000637061"/>
    </source>
</evidence>
<evidence type="ECO:0000313" key="2">
    <source>
        <dbReference type="EMBL" id="MBI6885093.1"/>
    </source>
</evidence>
<dbReference type="RefSeq" id="WP_198747496.1">
    <property type="nucleotide sequence ID" value="NZ_JAEHTE010000015.1"/>
</dbReference>
<sequence>MSKPYVITCSELDRQFHVYTESKQFVSLAPTAKAHSSANWDNKKITPKALWESVSTEPERLAIAAVLDEPGITKDAVKSKLEALQAEFTANAKPGRKRQKPDEAEGPTI</sequence>
<feature type="region of interest" description="Disordered" evidence="1">
    <location>
        <begin position="88"/>
        <end position="109"/>
    </location>
</feature>
<comment type="caution">
    <text evidence="2">The sequence shown here is derived from an EMBL/GenBank/DDBJ whole genome shotgun (WGS) entry which is preliminary data.</text>
</comment>
<accession>A0A8I1EH32</accession>
<evidence type="ECO:0000256" key="1">
    <source>
        <dbReference type="SAM" id="MobiDB-lite"/>
    </source>
</evidence>
<protein>
    <submittedName>
        <fullName evidence="2">Uncharacterized protein</fullName>
    </submittedName>
</protein>
<dbReference type="Proteomes" id="UP000637061">
    <property type="component" value="Unassembled WGS sequence"/>
</dbReference>
<reference evidence="2" key="1">
    <citation type="submission" date="2020-12" db="EMBL/GenBank/DDBJ databases">
        <title>Enhanced detection system for hospital associated transmission using whole genome sequencing surveillance.</title>
        <authorList>
            <person name="Harrison L.H."/>
            <person name="Van Tyne D."/>
            <person name="Marsh J.W."/>
            <person name="Griffith M.P."/>
            <person name="Snyder D.J."/>
            <person name="Cooper V.S."/>
            <person name="Mustapha M."/>
        </authorList>
    </citation>
    <scope>NUCLEOTIDE SEQUENCE</scope>
    <source>
        <strain evidence="2">PSB00042</strain>
    </source>
</reference>
<dbReference type="EMBL" id="JAEHTE010000015">
    <property type="protein sequence ID" value="MBI6885093.1"/>
    <property type="molecule type" value="Genomic_DNA"/>
</dbReference>